<dbReference type="Pfam" id="PF00027">
    <property type="entry name" value="cNMP_binding"/>
    <property type="match status" value="1"/>
</dbReference>
<dbReference type="Gene3D" id="2.60.120.10">
    <property type="entry name" value="Jelly Rolls"/>
    <property type="match status" value="2"/>
</dbReference>
<evidence type="ECO:0000256" key="1">
    <source>
        <dbReference type="SAM" id="MobiDB-lite"/>
    </source>
</evidence>
<evidence type="ECO:0000313" key="3">
    <source>
        <dbReference type="EMBL" id="GBG83942.1"/>
    </source>
</evidence>
<dbReference type="Proteomes" id="UP000265515">
    <property type="component" value="Unassembled WGS sequence"/>
</dbReference>
<feature type="compositionally biased region" description="Polar residues" evidence="1">
    <location>
        <begin position="684"/>
        <end position="693"/>
    </location>
</feature>
<dbReference type="InterPro" id="IPR014710">
    <property type="entry name" value="RmlC-like_jellyroll"/>
</dbReference>
<feature type="compositionally biased region" description="Polar residues" evidence="1">
    <location>
        <begin position="562"/>
        <end position="572"/>
    </location>
</feature>
<feature type="compositionally biased region" description="Polar residues" evidence="1">
    <location>
        <begin position="320"/>
        <end position="346"/>
    </location>
</feature>
<keyword evidence="4" id="KW-1185">Reference proteome</keyword>
<protein>
    <recommendedName>
        <fullName evidence="2">Cyclic nucleotide-binding domain-containing protein</fullName>
    </recommendedName>
</protein>
<dbReference type="CDD" id="cd00038">
    <property type="entry name" value="CAP_ED"/>
    <property type="match status" value="1"/>
</dbReference>
<proteinExistence type="predicted"/>
<feature type="region of interest" description="Disordered" evidence="1">
    <location>
        <begin position="316"/>
        <end position="395"/>
    </location>
</feature>
<feature type="compositionally biased region" description="Polar residues" evidence="1">
    <location>
        <begin position="359"/>
        <end position="379"/>
    </location>
</feature>
<dbReference type="AlphaFoldDB" id="A0A388LP03"/>
<comment type="caution">
    <text evidence="3">The sequence shown here is derived from an EMBL/GenBank/DDBJ whole genome shotgun (WGS) entry which is preliminary data.</text>
</comment>
<feature type="region of interest" description="Disordered" evidence="1">
    <location>
        <begin position="641"/>
        <end position="697"/>
    </location>
</feature>
<evidence type="ECO:0000259" key="2">
    <source>
        <dbReference type="PROSITE" id="PS50042"/>
    </source>
</evidence>
<accession>A0A388LP03</accession>
<dbReference type="InterPro" id="IPR000595">
    <property type="entry name" value="cNMP-bd_dom"/>
</dbReference>
<reference evidence="3 4" key="1">
    <citation type="journal article" date="2018" name="Cell">
        <title>The Chara Genome: Secondary Complexity and Implications for Plant Terrestrialization.</title>
        <authorList>
            <person name="Nishiyama T."/>
            <person name="Sakayama H."/>
            <person name="Vries J.D."/>
            <person name="Buschmann H."/>
            <person name="Saint-Marcoux D."/>
            <person name="Ullrich K.K."/>
            <person name="Haas F.B."/>
            <person name="Vanderstraeten L."/>
            <person name="Becker D."/>
            <person name="Lang D."/>
            <person name="Vosolsobe S."/>
            <person name="Rombauts S."/>
            <person name="Wilhelmsson P.K.I."/>
            <person name="Janitza P."/>
            <person name="Kern R."/>
            <person name="Heyl A."/>
            <person name="Rumpler F."/>
            <person name="Villalobos L.I.A.C."/>
            <person name="Clay J.M."/>
            <person name="Skokan R."/>
            <person name="Toyoda A."/>
            <person name="Suzuki Y."/>
            <person name="Kagoshima H."/>
            <person name="Schijlen E."/>
            <person name="Tajeshwar N."/>
            <person name="Catarino B."/>
            <person name="Hetherington A.J."/>
            <person name="Saltykova A."/>
            <person name="Bonnot C."/>
            <person name="Breuninger H."/>
            <person name="Symeonidi A."/>
            <person name="Radhakrishnan G.V."/>
            <person name="Van Nieuwerburgh F."/>
            <person name="Deforce D."/>
            <person name="Chang C."/>
            <person name="Karol K.G."/>
            <person name="Hedrich R."/>
            <person name="Ulvskov P."/>
            <person name="Glockner G."/>
            <person name="Delwiche C.F."/>
            <person name="Petrasek J."/>
            <person name="Van de Peer Y."/>
            <person name="Friml J."/>
            <person name="Beilby M."/>
            <person name="Dolan L."/>
            <person name="Kohara Y."/>
            <person name="Sugano S."/>
            <person name="Fujiyama A."/>
            <person name="Delaux P.-M."/>
            <person name="Quint M."/>
            <person name="TheiBen G."/>
            <person name="Hagemann M."/>
            <person name="Harholt J."/>
            <person name="Dunand C."/>
            <person name="Zachgo S."/>
            <person name="Langdale J."/>
            <person name="Maumus F."/>
            <person name="Straeten D.V.D."/>
            <person name="Gould S.B."/>
            <person name="Rensing S.A."/>
        </authorList>
    </citation>
    <scope>NUCLEOTIDE SEQUENCE [LARGE SCALE GENOMIC DNA]</scope>
    <source>
        <strain evidence="3 4">S276</strain>
    </source>
</reference>
<dbReference type="PANTHER" id="PTHR23011">
    <property type="entry name" value="CYCLIC NUCLEOTIDE-BINDING DOMAIN CONTAINING PROTEIN"/>
    <property type="match status" value="1"/>
</dbReference>
<dbReference type="InterPro" id="IPR018490">
    <property type="entry name" value="cNMP-bd_dom_sf"/>
</dbReference>
<dbReference type="SUPFAM" id="SSF51206">
    <property type="entry name" value="cAMP-binding domain-like"/>
    <property type="match status" value="1"/>
</dbReference>
<feature type="region of interest" description="Disordered" evidence="1">
    <location>
        <begin position="497"/>
        <end position="584"/>
    </location>
</feature>
<organism evidence="3 4">
    <name type="scientific">Chara braunii</name>
    <name type="common">Braun's stonewort</name>
    <dbReference type="NCBI Taxonomy" id="69332"/>
    <lineage>
        <taxon>Eukaryota</taxon>
        <taxon>Viridiplantae</taxon>
        <taxon>Streptophyta</taxon>
        <taxon>Charophyceae</taxon>
        <taxon>Charales</taxon>
        <taxon>Characeae</taxon>
        <taxon>Chara</taxon>
    </lineage>
</organism>
<name>A0A388LP03_CHABU</name>
<dbReference type="PROSITE" id="PS50042">
    <property type="entry name" value="CNMP_BINDING_3"/>
    <property type="match status" value="1"/>
</dbReference>
<evidence type="ECO:0000313" key="4">
    <source>
        <dbReference type="Proteomes" id="UP000265515"/>
    </source>
</evidence>
<sequence>MASSRLGQALRYMLICIPERYHFSLRSTDELKQRMNSVIDMLSRSGDTVLAMCYDIKDMFAKLPHEVIIIAATWLMGIHRSRGLVAVKVSIRGKACRMARSMTKEDGFLSLSFETLKTMLTSGFPSSYERAIEIGKRFEECYPDSLKLIRKDEGRNVWDFLGCGVFLEPSPPKVHIFPRTKNQSYIIKEGMLHLQSMQDYKSYTAKKVKRAILTASMLRLWRMSTDEDAAWVAIICLGIEARLREYPPEVFFGPLARFAKVEGNKAHRFYIIMVGTIVLRKNLKRPSDQKSGKILSLRTAVLAMSWSAARRAEAIGRPQSGVSSGGTHVDTSAYPSCPETPTSRLRNYSVDGRGGDSGKLTTASQSHLSLKSTQSSRQTDYSEDEVSTPPSSVMMVDSGATTQRSELALKSVSEILATPAVSLKSRLFTHSGRVTWDKTLVKREGDETSGPIRPSSRIGWFAKFAGDGMGEGMDGLLDFSGLAKQSRRWKFDGLPRILVGNIPEPDPTIERRASQSEPATPQSDRHPREEKDTDSEMSPSPKGSTIAKDGPSAQLAIGATPSGGNTIPSSDYNEPLKDNANDKNVPMAAVTAPKESVEGNKAPARPGIPRIAALASILHQGTQSDRDLRLPLASGAILSNEQNVNDVNPPEPTSGKTSRLAPKAQDSAAKTPRGDGILRGVISGTDNGVQGVSQGDADTKRVQIQEDGNIETDQNDMVMQEPIPEPVHLDEAEQLYGPVIAKFQAGDVFGERELIRKRARNSTCIAMDDTQLMYLEAHDFYTLMNVILPQLEQLQKIITVLKRRSTSRTDEDIDFLLKYVSSNKFFQGLDPTTQKEVCRVALHQSKSRGDVRARLSLRFRV</sequence>
<feature type="domain" description="Cyclic nucleotide-binding" evidence="2">
    <location>
        <begin position="739"/>
        <end position="784"/>
    </location>
</feature>
<gene>
    <name evidence="3" type="ORF">CBR_g37814</name>
</gene>
<dbReference type="Gramene" id="GBG83942">
    <property type="protein sequence ID" value="GBG83942"/>
    <property type="gene ID" value="CBR_g37814"/>
</dbReference>
<dbReference type="EMBL" id="BFEA01000458">
    <property type="protein sequence ID" value="GBG83942.1"/>
    <property type="molecule type" value="Genomic_DNA"/>
</dbReference>
<dbReference type="PANTHER" id="PTHR23011:SF28">
    <property type="entry name" value="CYCLIC NUCLEOTIDE-BINDING DOMAIN CONTAINING PROTEIN"/>
    <property type="match status" value="1"/>
</dbReference>